<keyword evidence="7" id="KW-1185">Reference proteome</keyword>
<evidence type="ECO:0000256" key="5">
    <source>
        <dbReference type="SAM" id="Phobius"/>
    </source>
</evidence>
<keyword evidence="2 5" id="KW-0812">Transmembrane</keyword>
<proteinExistence type="predicted"/>
<dbReference type="AlphaFoldDB" id="A0A969W955"/>
<dbReference type="GO" id="GO:0016020">
    <property type="term" value="C:membrane"/>
    <property type="evidence" value="ECO:0007669"/>
    <property type="project" value="UniProtKB-SubCell"/>
</dbReference>
<sequence>MRAPPSWAGRLATRAASPPVHAIALLCLCSAYLQGGLVKLFAFPAAIDEMHSFGLAPAALFAALTLSVELLASVLVLSGRLRWFGALTLAAFTLMATLIANRDWHAADGIRGPVANAFFEHLGLTGGFLLVAWQDLQARSAP</sequence>
<evidence type="ECO:0000256" key="3">
    <source>
        <dbReference type="ARBA" id="ARBA00022989"/>
    </source>
</evidence>
<dbReference type="Proteomes" id="UP000653472">
    <property type="component" value="Unassembled WGS sequence"/>
</dbReference>
<feature type="transmembrane region" description="Helical" evidence="5">
    <location>
        <begin position="113"/>
        <end position="133"/>
    </location>
</feature>
<reference evidence="6" key="1">
    <citation type="submission" date="2020-03" db="EMBL/GenBank/DDBJ databases">
        <title>Solimonas marina sp. nov., isolated from deep seawater of the Pacific Ocean.</title>
        <authorList>
            <person name="Liu X."/>
            <person name="Lai Q."/>
            <person name="Sun F."/>
            <person name="Gai Y."/>
            <person name="Li G."/>
            <person name="Shao Z."/>
        </authorList>
    </citation>
    <scope>NUCLEOTIDE SEQUENCE</scope>
    <source>
        <strain evidence="6">C16B3</strain>
    </source>
</reference>
<comment type="subcellular location">
    <subcellularLocation>
        <location evidence="1">Membrane</location>
        <topology evidence="1">Multi-pass membrane protein</topology>
    </subcellularLocation>
</comment>
<evidence type="ECO:0000256" key="1">
    <source>
        <dbReference type="ARBA" id="ARBA00004141"/>
    </source>
</evidence>
<keyword evidence="4 5" id="KW-0472">Membrane</keyword>
<feature type="transmembrane region" description="Helical" evidence="5">
    <location>
        <begin position="54"/>
        <end position="77"/>
    </location>
</feature>
<dbReference type="Pfam" id="PF07681">
    <property type="entry name" value="DoxX"/>
    <property type="match status" value="1"/>
</dbReference>
<organism evidence="6 7">
    <name type="scientific">Solimonas marina</name>
    <dbReference type="NCBI Taxonomy" id="2714601"/>
    <lineage>
        <taxon>Bacteria</taxon>
        <taxon>Pseudomonadati</taxon>
        <taxon>Pseudomonadota</taxon>
        <taxon>Gammaproteobacteria</taxon>
        <taxon>Nevskiales</taxon>
        <taxon>Nevskiaceae</taxon>
        <taxon>Solimonas</taxon>
    </lineage>
</organism>
<comment type="caution">
    <text evidence="6">The sequence shown here is derived from an EMBL/GenBank/DDBJ whole genome shotgun (WGS) entry which is preliminary data.</text>
</comment>
<feature type="transmembrane region" description="Helical" evidence="5">
    <location>
        <begin position="20"/>
        <end position="42"/>
    </location>
</feature>
<dbReference type="EMBL" id="JAAVXB010000006">
    <property type="protein sequence ID" value="NKF23021.1"/>
    <property type="molecule type" value="Genomic_DNA"/>
</dbReference>
<evidence type="ECO:0000256" key="2">
    <source>
        <dbReference type="ARBA" id="ARBA00022692"/>
    </source>
</evidence>
<keyword evidence="3 5" id="KW-1133">Transmembrane helix</keyword>
<protein>
    <submittedName>
        <fullName evidence="6">DoxX family protein</fullName>
    </submittedName>
</protein>
<evidence type="ECO:0000313" key="6">
    <source>
        <dbReference type="EMBL" id="NKF23021.1"/>
    </source>
</evidence>
<evidence type="ECO:0000313" key="7">
    <source>
        <dbReference type="Proteomes" id="UP000653472"/>
    </source>
</evidence>
<accession>A0A969W955</accession>
<evidence type="ECO:0000256" key="4">
    <source>
        <dbReference type="ARBA" id="ARBA00023136"/>
    </source>
</evidence>
<gene>
    <name evidence="6" type="ORF">G7Y82_11885</name>
</gene>
<name>A0A969W955_9GAMM</name>
<feature type="transmembrane region" description="Helical" evidence="5">
    <location>
        <begin position="83"/>
        <end position="101"/>
    </location>
</feature>
<dbReference type="RefSeq" id="WP_168148513.1">
    <property type="nucleotide sequence ID" value="NZ_JAAVXB010000006.1"/>
</dbReference>
<dbReference type="InterPro" id="IPR032808">
    <property type="entry name" value="DoxX"/>
</dbReference>